<dbReference type="InterPro" id="IPR043993">
    <property type="entry name" value="T4SS_pilin"/>
</dbReference>
<name>A0AB39BMT3_9BACI</name>
<feature type="transmembrane region" description="Helical" evidence="1">
    <location>
        <begin position="53"/>
        <end position="74"/>
    </location>
</feature>
<dbReference type="EMBL" id="CP162550">
    <property type="protein sequence ID" value="XDI35113.1"/>
    <property type="molecule type" value="Genomic_DNA"/>
</dbReference>
<evidence type="ECO:0000313" key="2">
    <source>
        <dbReference type="EMBL" id="XDI35113.1"/>
    </source>
</evidence>
<dbReference type="AlphaFoldDB" id="A0AB39BMT3"/>
<evidence type="ECO:0008006" key="3">
    <source>
        <dbReference type="Google" id="ProtNLM"/>
    </source>
</evidence>
<keyword evidence="1" id="KW-0472">Membrane</keyword>
<keyword evidence="1" id="KW-0812">Transmembrane</keyword>
<organism evidence="2">
    <name type="scientific">Alkalihalophilus sp. As8PL</name>
    <dbReference type="NCBI Taxonomy" id="3237103"/>
    <lineage>
        <taxon>Bacteria</taxon>
        <taxon>Bacillati</taxon>
        <taxon>Bacillota</taxon>
        <taxon>Bacilli</taxon>
        <taxon>Bacillales</taxon>
        <taxon>Bacillaceae</taxon>
        <taxon>Alkalihalophilus</taxon>
    </lineage>
</organism>
<protein>
    <recommendedName>
        <fullName evidence="3">TrbC/VIRB2 family protein</fullName>
    </recommendedName>
</protein>
<keyword evidence="2" id="KW-0614">Plasmid</keyword>
<reference evidence="2" key="1">
    <citation type="submission" date="2024-07" db="EMBL/GenBank/DDBJ databases">
        <title>Identification and characteristics of an arsenic-resistant bacterial isolate, which belongs to a novel species.</title>
        <authorList>
            <person name="Juszczyk A."/>
            <person name="Kowalczyk A."/>
            <person name="Was K."/>
            <person name="Kosowicz W."/>
            <person name="Budzyn A."/>
            <person name="Latowski D."/>
        </authorList>
    </citation>
    <scope>NUCLEOTIDE SEQUENCE</scope>
    <source>
        <strain evidence="2">As8PL</strain>
        <plasmid evidence="2">unnamed</plasmid>
    </source>
</reference>
<keyword evidence="1" id="KW-1133">Transmembrane helix</keyword>
<dbReference type="RefSeq" id="WP_368502730.1">
    <property type="nucleotide sequence ID" value="NZ_CP162550.1"/>
</dbReference>
<evidence type="ECO:0000256" key="1">
    <source>
        <dbReference type="SAM" id="Phobius"/>
    </source>
</evidence>
<gene>
    <name evidence="2" type="ORF">AB3N04_01125</name>
</gene>
<sequence>MSTQYKTPRTHLVALKKITTYLIVLVLILFVPSIALAEETFAEGDIEDLYDNLNSILEIVIAIGGFWTVGCIIFSGMRLSGSQGNPTARVQGIIGLVFAILGGFVVYKCLTIAGWITGI</sequence>
<feature type="transmembrane region" description="Helical" evidence="1">
    <location>
        <begin position="94"/>
        <end position="116"/>
    </location>
</feature>
<proteinExistence type="predicted"/>
<geneLocation type="plasmid" evidence="2">
    <name>unnamed</name>
</geneLocation>
<accession>A0AB39BMT3</accession>
<dbReference type="Pfam" id="PF18895">
    <property type="entry name" value="T4SS_pilin"/>
    <property type="match status" value="1"/>
</dbReference>